<dbReference type="InterPro" id="IPR002509">
    <property type="entry name" value="NODB_dom"/>
</dbReference>
<dbReference type="AlphaFoldDB" id="A0A371IVB8"/>
<dbReference type="Proteomes" id="UP000243494">
    <property type="component" value="Unassembled WGS sequence"/>
</dbReference>
<feature type="domain" description="NodB homology" evidence="1">
    <location>
        <begin position="75"/>
        <end position="255"/>
    </location>
</feature>
<dbReference type="PANTHER" id="PTHR10587">
    <property type="entry name" value="GLYCOSYL TRANSFERASE-RELATED"/>
    <property type="match status" value="1"/>
</dbReference>
<dbReference type="EMBL" id="NOJZ02000003">
    <property type="protein sequence ID" value="RDY24416.1"/>
    <property type="molecule type" value="Genomic_DNA"/>
</dbReference>
<protein>
    <submittedName>
        <fullName evidence="2">Polysaccharide deacetylase</fullName>
    </submittedName>
</protein>
<evidence type="ECO:0000313" key="3">
    <source>
        <dbReference type="Proteomes" id="UP000243494"/>
    </source>
</evidence>
<dbReference type="PANTHER" id="PTHR10587:SF125">
    <property type="entry name" value="POLYSACCHARIDE DEACETYLASE YHEN-RELATED"/>
    <property type="match status" value="1"/>
</dbReference>
<dbReference type="RefSeq" id="WP_095405632.1">
    <property type="nucleotide sequence ID" value="NZ_NOJZ02000003.1"/>
</dbReference>
<dbReference type="InterPro" id="IPR050248">
    <property type="entry name" value="Polysacc_deacetylase_ArnD"/>
</dbReference>
<comment type="caution">
    <text evidence="2">The sequence shown here is derived from an EMBL/GenBank/DDBJ whole genome shotgun (WGS) entry which is preliminary data.</text>
</comment>
<accession>A0A371IVB8</accession>
<dbReference type="OrthoDB" id="258610at2"/>
<dbReference type="GO" id="GO:0016810">
    <property type="term" value="F:hydrolase activity, acting on carbon-nitrogen (but not peptide) bonds"/>
    <property type="evidence" value="ECO:0007669"/>
    <property type="project" value="InterPro"/>
</dbReference>
<evidence type="ECO:0000259" key="1">
    <source>
        <dbReference type="PROSITE" id="PS51677"/>
    </source>
</evidence>
<keyword evidence="3" id="KW-1185">Reference proteome</keyword>
<evidence type="ECO:0000313" key="2">
    <source>
        <dbReference type="EMBL" id="RDY24416.1"/>
    </source>
</evidence>
<proteinExistence type="predicted"/>
<dbReference type="PROSITE" id="PS51677">
    <property type="entry name" value="NODB"/>
    <property type="match status" value="1"/>
</dbReference>
<dbReference type="GO" id="GO:0005975">
    <property type="term" value="P:carbohydrate metabolic process"/>
    <property type="evidence" value="ECO:0007669"/>
    <property type="project" value="InterPro"/>
</dbReference>
<reference evidence="2 3" key="1">
    <citation type="journal article" date="2017" name="Genome Announc.">
        <title>Draft Genome Sequence of Romboutsia maritimum sp. nov. Strain CCRI-22766(T), Isolated from Coastal Estuarine Mud.</title>
        <authorList>
            <person name="Maheux A.F."/>
            <person name="Boudreau D.K."/>
            <person name="Berube E."/>
            <person name="Boissinot M."/>
            <person name="Raymond F."/>
            <person name="Brodeur S."/>
            <person name="Corbeil J."/>
            <person name="Brightwell G."/>
            <person name="Broda D."/>
            <person name="Omar R.F."/>
            <person name="Bergeron M.G."/>
        </authorList>
    </citation>
    <scope>NUCLEOTIDE SEQUENCE [LARGE SCALE GENOMIC DNA]</scope>
    <source>
        <strain evidence="2 3">CCRI-22766</strain>
    </source>
</reference>
<dbReference type="CDD" id="cd10944">
    <property type="entry name" value="CE4_SmPgdA_like"/>
    <property type="match status" value="1"/>
</dbReference>
<dbReference type="Gene3D" id="3.20.20.370">
    <property type="entry name" value="Glycoside hydrolase/deacetylase"/>
    <property type="match status" value="1"/>
</dbReference>
<name>A0A371IVB8_9FIRM</name>
<dbReference type="SUPFAM" id="SSF88713">
    <property type="entry name" value="Glycoside hydrolase/deacetylase"/>
    <property type="match status" value="1"/>
</dbReference>
<gene>
    <name evidence="2" type="ORF">CHF27_003410</name>
</gene>
<dbReference type="Pfam" id="PF01522">
    <property type="entry name" value="Polysacc_deac_1"/>
    <property type="match status" value="1"/>
</dbReference>
<organism evidence="2 3">
    <name type="scientific">Romboutsia maritimum</name>
    <dbReference type="NCBI Taxonomy" id="2020948"/>
    <lineage>
        <taxon>Bacteria</taxon>
        <taxon>Bacillati</taxon>
        <taxon>Bacillota</taxon>
        <taxon>Clostridia</taxon>
        <taxon>Peptostreptococcales</taxon>
        <taxon>Peptostreptococcaceae</taxon>
        <taxon>Romboutsia</taxon>
    </lineage>
</organism>
<sequence length="274" mass="31138">MNNKYKKSILGVTLVLLLVSSIVSIGKFINNRTDEVYKNEHINKEKQIVSGETLTGLINKASAEIYKGPDVSPEKIAYITIDDGPSKYTNQILDILDNNGVKATFFMIDGNMKSHKDEVKRVASGKHGLGFHSVSHDIHKLYVSPDVTLKEFDTCNQTLYKVSGENSKLIRLPYGSKPYMPEGSYDKLTTNGYLIWDWNLDTLDWKSSTDQILSNILYYARDRDEVVVLMHEKEQSVNALNNIIKILKERGYTILPITNTNKPKNFWEQNLASK</sequence>
<dbReference type="InterPro" id="IPR011330">
    <property type="entry name" value="Glyco_hydro/deAcase_b/a-brl"/>
</dbReference>